<evidence type="ECO:0000313" key="9">
    <source>
        <dbReference type="EMBL" id="PWB74927.1"/>
    </source>
</evidence>
<feature type="transmembrane region" description="Helical" evidence="8">
    <location>
        <begin position="107"/>
        <end position="126"/>
    </location>
</feature>
<dbReference type="EMBL" id="PQAP01000019">
    <property type="protein sequence ID" value="PWB74927.1"/>
    <property type="molecule type" value="Genomic_DNA"/>
</dbReference>
<comment type="subcellular location">
    <subcellularLocation>
        <location evidence="8">Cell membrane</location>
        <topology evidence="8">Multi-pass membrane protein</topology>
    </subcellularLocation>
</comment>
<name>A0A855X5T7_9BACT</name>
<dbReference type="GO" id="GO:0005886">
    <property type="term" value="C:plasma membrane"/>
    <property type="evidence" value="ECO:0007669"/>
    <property type="project" value="UniProtKB-SubCell"/>
</dbReference>
<feature type="transmembrane region" description="Helical" evidence="8">
    <location>
        <begin position="165"/>
        <end position="182"/>
    </location>
</feature>
<keyword evidence="2 8" id="KW-1003">Cell membrane</keyword>
<evidence type="ECO:0000313" key="10">
    <source>
        <dbReference type="Proteomes" id="UP000250918"/>
    </source>
</evidence>
<comment type="caution">
    <text evidence="9">The sequence shown here is derived from an EMBL/GenBank/DDBJ whole genome shotgun (WGS) entry which is preliminary data.</text>
</comment>
<feature type="transmembrane region" description="Helical" evidence="8">
    <location>
        <begin position="36"/>
        <end position="58"/>
    </location>
</feature>
<accession>A0A855X5T7</accession>
<reference evidence="9 10" key="1">
    <citation type="journal article" date="2018" name="ISME J.">
        <title>A methanotrophic archaeon couples anaerobic oxidation of methane to Fe(III) reduction.</title>
        <authorList>
            <person name="Cai C."/>
            <person name="Leu A.O."/>
            <person name="Xie G.J."/>
            <person name="Guo J."/>
            <person name="Feng Y."/>
            <person name="Zhao J.X."/>
            <person name="Tyson G.W."/>
            <person name="Yuan Z."/>
            <person name="Hu S."/>
        </authorList>
    </citation>
    <scope>NUCLEOTIDE SEQUENCE [LARGE SCALE GENOMIC DNA]</scope>
    <source>
        <strain evidence="9">FeB_12</strain>
    </source>
</reference>
<organism evidence="9 10">
    <name type="scientific">candidate division GN15 bacterium</name>
    <dbReference type="NCBI Taxonomy" id="2072418"/>
    <lineage>
        <taxon>Bacteria</taxon>
        <taxon>candidate division GN15</taxon>
    </lineage>
</organism>
<feature type="transmembrane region" description="Helical" evidence="8">
    <location>
        <begin position="132"/>
        <end position="153"/>
    </location>
</feature>
<sequence>MSIWALISVAFALAMDAFAVALAVGARLEKLSYRPVFRLSFHFGLFQFLMPIIGWLVGRQVERYVLSVDHWIALALLALIGGKMIWESFQHDGTESALADPTRKWSLIGLSIATSIDALAVGLSLALLDVQIVGASIVIGIVAAGMTLIGMRFGRALGERFGQRMELIGGLVLVAIGVRIVLQHTGVIS</sequence>
<feature type="transmembrane region" description="Helical" evidence="8">
    <location>
        <begin position="6"/>
        <end position="24"/>
    </location>
</feature>
<evidence type="ECO:0000256" key="8">
    <source>
        <dbReference type="HAMAP-Rule" id="MF_01521"/>
    </source>
</evidence>
<keyword evidence="4 8" id="KW-1133">Transmembrane helix</keyword>
<protein>
    <recommendedName>
        <fullName evidence="8">Putative manganese efflux pump MntP</fullName>
    </recommendedName>
</protein>
<gene>
    <name evidence="8" type="primary">mntP</name>
    <name evidence="9" type="ORF">C3F09_03165</name>
</gene>
<dbReference type="GO" id="GO:0005384">
    <property type="term" value="F:manganese ion transmembrane transporter activity"/>
    <property type="evidence" value="ECO:0007669"/>
    <property type="project" value="UniProtKB-UniRule"/>
</dbReference>
<evidence type="ECO:0000256" key="3">
    <source>
        <dbReference type="ARBA" id="ARBA00022692"/>
    </source>
</evidence>
<evidence type="ECO:0000256" key="6">
    <source>
        <dbReference type="ARBA" id="ARBA00023136"/>
    </source>
</evidence>
<evidence type="ECO:0000256" key="4">
    <source>
        <dbReference type="ARBA" id="ARBA00022989"/>
    </source>
</evidence>
<keyword evidence="6 8" id="KW-0472">Membrane</keyword>
<keyword evidence="7 8" id="KW-0464">Manganese</keyword>
<dbReference type="PANTHER" id="PTHR35529:SF1">
    <property type="entry name" value="MANGANESE EFFLUX PUMP MNTP-RELATED"/>
    <property type="match status" value="1"/>
</dbReference>
<dbReference type="InterPro" id="IPR003810">
    <property type="entry name" value="Mntp/YtaF"/>
</dbReference>
<dbReference type="Proteomes" id="UP000250918">
    <property type="component" value="Unassembled WGS sequence"/>
</dbReference>
<dbReference type="PANTHER" id="PTHR35529">
    <property type="entry name" value="MANGANESE EFFLUX PUMP MNTP-RELATED"/>
    <property type="match status" value="1"/>
</dbReference>
<feature type="transmembrane region" description="Helical" evidence="8">
    <location>
        <begin position="64"/>
        <end position="86"/>
    </location>
</feature>
<evidence type="ECO:0000256" key="2">
    <source>
        <dbReference type="ARBA" id="ARBA00022475"/>
    </source>
</evidence>
<keyword evidence="5 8" id="KW-0406">Ion transport</keyword>
<comment type="similarity">
    <text evidence="8">Belongs to the MntP (TC 9.B.29) family.</text>
</comment>
<evidence type="ECO:0000256" key="1">
    <source>
        <dbReference type="ARBA" id="ARBA00022448"/>
    </source>
</evidence>
<comment type="function">
    <text evidence="8">Probably functions as a manganese efflux pump.</text>
</comment>
<proteinExistence type="inferred from homology"/>
<keyword evidence="3 8" id="KW-0812">Transmembrane</keyword>
<dbReference type="InterPro" id="IPR022929">
    <property type="entry name" value="Put_MntP"/>
</dbReference>
<evidence type="ECO:0000256" key="5">
    <source>
        <dbReference type="ARBA" id="ARBA00023065"/>
    </source>
</evidence>
<keyword evidence="1 8" id="KW-0813">Transport</keyword>
<dbReference type="HAMAP" id="MF_01521">
    <property type="entry name" value="MntP_pump"/>
    <property type="match status" value="1"/>
</dbReference>
<dbReference type="AlphaFoldDB" id="A0A855X5T7"/>
<dbReference type="Pfam" id="PF02659">
    <property type="entry name" value="Mntp"/>
    <property type="match status" value="1"/>
</dbReference>
<evidence type="ECO:0000256" key="7">
    <source>
        <dbReference type="ARBA" id="ARBA00023211"/>
    </source>
</evidence>